<dbReference type="Pfam" id="PF00535">
    <property type="entry name" value="Glycos_transf_2"/>
    <property type="match status" value="1"/>
</dbReference>
<name>A0AAW9FMH4_9HYPH</name>
<dbReference type="Gene3D" id="3.90.550.10">
    <property type="entry name" value="Spore Coat Polysaccharide Biosynthesis Protein SpsA, Chain A"/>
    <property type="match status" value="2"/>
</dbReference>
<dbReference type="InterPro" id="IPR029044">
    <property type="entry name" value="Nucleotide-diphossugar_trans"/>
</dbReference>
<keyword evidence="2" id="KW-0808">Transferase</keyword>
<feature type="domain" description="Glycosyltransferase 2-like" evidence="1">
    <location>
        <begin position="350"/>
        <end position="472"/>
    </location>
</feature>
<evidence type="ECO:0000259" key="1">
    <source>
        <dbReference type="Pfam" id="PF00535"/>
    </source>
</evidence>
<dbReference type="InterPro" id="IPR001173">
    <property type="entry name" value="Glyco_trans_2-like"/>
</dbReference>
<protein>
    <submittedName>
        <fullName evidence="2">Glycosyltransferase</fullName>
        <ecNumber evidence="2">2.4.-.-</ecNumber>
    </submittedName>
</protein>
<dbReference type="GO" id="GO:0016757">
    <property type="term" value="F:glycosyltransferase activity"/>
    <property type="evidence" value="ECO:0007669"/>
    <property type="project" value="UniProtKB-KW"/>
</dbReference>
<accession>A0AAW9FMH4</accession>
<proteinExistence type="predicted"/>
<dbReference type="EC" id="2.4.-.-" evidence="2"/>
<organism evidence="2">
    <name type="scientific">Agrobacterium rosae</name>
    <dbReference type="NCBI Taxonomy" id="1972867"/>
    <lineage>
        <taxon>Bacteria</taxon>
        <taxon>Pseudomonadati</taxon>
        <taxon>Pseudomonadota</taxon>
        <taxon>Alphaproteobacteria</taxon>
        <taxon>Hyphomicrobiales</taxon>
        <taxon>Rhizobiaceae</taxon>
        <taxon>Rhizobium/Agrobacterium group</taxon>
        <taxon>Agrobacterium</taxon>
    </lineage>
</organism>
<comment type="caution">
    <text evidence="2">The sequence shown here is derived from an EMBL/GenBank/DDBJ whole genome shotgun (WGS) entry which is preliminary data.</text>
</comment>
<dbReference type="SUPFAM" id="SSF53448">
    <property type="entry name" value="Nucleotide-diphospho-sugar transferases"/>
    <property type="match status" value="1"/>
</dbReference>
<dbReference type="AlphaFoldDB" id="A0AAW9FMH4"/>
<dbReference type="PANTHER" id="PTHR43179">
    <property type="entry name" value="RHAMNOSYLTRANSFERASE WBBL"/>
    <property type="match status" value="1"/>
</dbReference>
<reference evidence="2" key="1">
    <citation type="journal article" date="2023" name="Phytobiomes J">
        <title>Deciphering the key players within the bacterial microbiota associated with aerial crown gall tumors on rhododendron: Insights into the gallobiome.</title>
        <authorList>
            <person name="Kuzmanovic N."/>
            <person name="Nesme J."/>
            <person name="Wolf J."/>
            <person name="Neumann-Schaal M."/>
            <person name="Petersen J."/>
            <person name="Fernandez-Gnecco G."/>
            <person name="Sproeer C."/>
            <person name="Bunk B."/>
            <person name="Overmann J."/>
            <person name="Sorensen S.J."/>
            <person name="Idczak E."/>
            <person name="Smalla K."/>
        </authorList>
    </citation>
    <scope>NUCLEOTIDE SEQUENCE</scope>
    <source>
        <strain evidence="2">Rho-11.1</strain>
    </source>
</reference>
<keyword evidence="2" id="KW-0328">Glycosyltransferase</keyword>
<sequence length="635" mass="70453">MAAAENKWQRAKSAALHAFSDRPVAIRIIAKPHPTRRVCIIHLHRTDRVPGILIRSLLLDKAGKGMFYGWMPVGLEAISLDLKNERGETEPVQFTVRGLTLLEMVARIVVHDRKATVQLLRLLAVGNIRGFQFRVVRLCDGLNEPRYADWRSVHRYARPSVPHEDTSLVVPEVLVSIVGDPTLATATRHSLSLQSYRHLTEVAVSQLTSDRDMRASGKIWICLPAGFTLDEDAVESLTRPLIDNSDIVGAYCDEDRIDGNGRLVEPFFKPAWNAPLAKSGWLAPDGAAIRLSSLSDIGSLGTTSAGDLLLAAARHGDIAHVPVPLLHRPAKRLPARVEKPRSSKGPLRVSFVIPTRDRADLLSVCLDGLFAKTTCDDLDVVVIDNDSRQQATMDLFSCYGSRIRRIVMPGAFNFAKACNLGVAHARHELIMLLNNDVSPLNREWLQRMAVELEDDCVGACGPLLLFPDGFTQHAGVTIGAGSVARHSFHFRHPSANEDEQLISQRREISAVTAACLLTRKTLWNNVGGMNEDNLAVAFNDVDYCLKVRESGNKIIWTPHARLTHLESVSRKADDTPEKLRRFAKEEKYMHERWGKVLLNDPYYNPNLSLSAGDFVLDALPRDLSPRLADAARQAN</sequence>
<dbReference type="RefSeq" id="WP_320203837.1">
    <property type="nucleotide sequence ID" value="NZ_CP192782.1"/>
</dbReference>
<dbReference type="PANTHER" id="PTHR43179:SF7">
    <property type="entry name" value="RHAMNOSYLTRANSFERASE WBBL"/>
    <property type="match status" value="1"/>
</dbReference>
<gene>
    <name evidence="2" type="ORF">RMR22_26480</name>
</gene>
<evidence type="ECO:0000313" key="2">
    <source>
        <dbReference type="EMBL" id="MDX8305772.1"/>
    </source>
</evidence>
<dbReference type="EMBL" id="JAVRAF010000029">
    <property type="protein sequence ID" value="MDX8305772.1"/>
    <property type="molecule type" value="Genomic_DNA"/>
</dbReference>